<organism evidence="1">
    <name type="scientific">uncultured Caudovirales phage</name>
    <dbReference type="NCBI Taxonomy" id="2100421"/>
    <lineage>
        <taxon>Viruses</taxon>
        <taxon>Duplodnaviria</taxon>
        <taxon>Heunggongvirae</taxon>
        <taxon>Uroviricota</taxon>
        <taxon>Caudoviricetes</taxon>
        <taxon>Peduoviridae</taxon>
        <taxon>Maltschvirus</taxon>
        <taxon>Maltschvirus maltsch</taxon>
    </lineage>
</organism>
<reference evidence="1" key="1">
    <citation type="submission" date="2020-04" db="EMBL/GenBank/DDBJ databases">
        <authorList>
            <person name="Chiriac C."/>
            <person name="Salcher M."/>
            <person name="Ghai R."/>
            <person name="Kavagutti S V."/>
        </authorList>
    </citation>
    <scope>NUCLEOTIDE SEQUENCE</scope>
</reference>
<accession>A0A6J5MDY2</accession>
<evidence type="ECO:0000313" key="1">
    <source>
        <dbReference type="EMBL" id="CAB4144482.1"/>
    </source>
</evidence>
<name>A0A6J5MDY2_9CAUD</name>
<protein>
    <submittedName>
        <fullName evidence="1">Uncharacterized protein</fullName>
    </submittedName>
</protein>
<sequence length="121" mass="14597">MRYIDYKQTKKAMEKTTIFRVFNHNKIMAYKVATSTRSDDEIMEAIIPMFEGSKNIYRIYKNDELVMVINSKQRRYTVRKSILEVSTGTIFKDIYEMRDVLLIDRKKALELVKRSFNYRYV</sequence>
<proteinExistence type="predicted"/>
<dbReference type="EMBL" id="LR796431">
    <property type="protein sequence ID" value="CAB4144482.1"/>
    <property type="molecule type" value="Genomic_DNA"/>
</dbReference>
<gene>
    <name evidence="1" type="ORF">UFOVP462_40</name>
</gene>